<dbReference type="PANTHER" id="PTHR46177">
    <property type="entry name" value="INTEGRASE CATALYTIC DOMAIN-CONTAINING PROTEIN"/>
    <property type="match status" value="1"/>
</dbReference>
<dbReference type="Proteomes" id="UP000807306">
    <property type="component" value="Unassembled WGS sequence"/>
</dbReference>
<dbReference type="Pfam" id="PF24764">
    <property type="entry name" value="rva_4"/>
    <property type="match status" value="1"/>
</dbReference>
<dbReference type="OrthoDB" id="5946233at2759"/>
<sequence>MPRGGNRNPNGSNSKLPSPPDEIIKPLLEYYSGELNKSDKDVVKLLRKHYDVSKFNMEVKTVYRKRKAFGIQSTRQQAHSFDTIAAPIAEIRSRFPSRGAEAMTATLRTDYKMKVSNKLVRDYLKQVEPEQVARRKKMRFKRKRFYAAGVNDVWAQDQHDKWGRFGLWLHNGIDPFTGYNNWMKIWWTNSNPRLITKYYLDACRLMQGVPMITQSDPGTENYGVANVQTIIRQTLDPTLVGTMQHRFMRKHNNVKSEGNWSILRRTWSEGFENLFDWGVNNGLYDPDNPLERLVFLWLAIPWLQAELDSWSLQRNRVPPRADKNKVIPQGIPELIRLHPEDYKTKDFMVCVPALLFDELEAKYAPQDHEVFQLTPPAFDSQASIYYDSIGTPPVSSATFWSVYQSLLDCFRAPGAISDDVTAILEDVENRCTRLSKESIDLLPNNIALRPGQGGPGQMFHSSSLVENTKSEDGVNDQSLYALFTDDEGSEEDEEDENSATTMNSIYAKFTDDEDSGNDE</sequence>
<dbReference type="AlphaFoldDB" id="A0A9P6JKP2"/>
<name>A0A9P6JKP2_9AGAR</name>
<evidence type="ECO:0000259" key="2">
    <source>
        <dbReference type="Pfam" id="PF24764"/>
    </source>
</evidence>
<reference evidence="3" key="1">
    <citation type="submission" date="2020-11" db="EMBL/GenBank/DDBJ databases">
        <authorList>
            <consortium name="DOE Joint Genome Institute"/>
            <person name="Ahrendt S."/>
            <person name="Riley R."/>
            <person name="Andreopoulos W."/>
            <person name="Labutti K."/>
            <person name="Pangilinan J."/>
            <person name="Ruiz-Duenas F.J."/>
            <person name="Barrasa J.M."/>
            <person name="Sanchez-Garcia M."/>
            <person name="Camarero S."/>
            <person name="Miyauchi S."/>
            <person name="Serrano A."/>
            <person name="Linde D."/>
            <person name="Babiker R."/>
            <person name="Drula E."/>
            <person name="Ayuso-Fernandez I."/>
            <person name="Pacheco R."/>
            <person name="Padilla G."/>
            <person name="Ferreira P."/>
            <person name="Barriuso J."/>
            <person name="Kellner H."/>
            <person name="Castanera R."/>
            <person name="Alfaro M."/>
            <person name="Ramirez L."/>
            <person name="Pisabarro A.G."/>
            <person name="Kuo A."/>
            <person name="Tritt A."/>
            <person name="Lipzen A."/>
            <person name="He G."/>
            <person name="Yan M."/>
            <person name="Ng V."/>
            <person name="Cullen D."/>
            <person name="Martin F."/>
            <person name="Rosso M.-N."/>
            <person name="Henrissat B."/>
            <person name="Hibbett D."/>
            <person name="Martinez A.T."/>
            <person name="Grigoriev I.V."/>
        </authorList>
    </citation>
    <scope>NUCLEOTIDE SEQUENCE</scope>
    <source>
        <strain evidence="3">CBS 506.95</strain>
    </source>
</reference>
<protein>
    <recommendedName>
        <fullName evidence="2">Integrase core domain-containing protein</fullName>
    </recommendedName>
</protein>
<accession>A0A9P6JKP2</accession>
<proteinExistence type="predicted"/>
<organism evidence="3 4">
    <name type="scientific">Crepidotus variabilis</name>
    <dbReference type="NCBI Taxonomy" id="179855"/>
    <lineage>
        <taxon>Eukaryota</taxon>
        <taxon>Fungi</taxon>
        <taxon>Dikarya</taxon>
        <taxon>Basidiomycota</taxon>
        <taxon>Agaricomycotina</taxon>
        <taxon>Agaricomycetes</taxon>
        <taxon>Agaricomycetidae</taxon>
        <taxon>Agaricales</taxon>
        <taxon>Agaricineae</taxon>
        <taxon>Crepidotaceae</taxon>
        <taxon>Crepidotus</taxon>
    </lineage>
</organism>
<feature type="compositionally biased region" description="Low complexity" evidence="1">
    <location>
        <begin position="1"/>
        <end position="14"/>
    </location>
</feature>
<evidence type="ECO:0000256" key="1">
    <source>
        <dbReference type="SAM" id="MobiDB-lite"/>
    </source>
</evidence>
<keyword evidence="4" id="KW-1185">Reference proteome</keyword>
<dbReference type="EMBL" id="MU157904">
    <property type="protein sequence ID" value="KAF9524133.1"/>
    <property type="molecule type" value="Genomic_DNA"/>
</dbReference>
<feature type="domain" description="Integrase core" evidence="2">
    <location>
        <begin position="148"/>
        <end position="326"/>
    </location>
</feature>
<feature type="region of interest" description="Disordered" evidence="1">
    <location>
        <begin position="1"/>
        <end position="21"/>
    </location>
</feature>
<dbReference type="PANTHER" id="PTHR46177:SF1">
    <property type="entry name" value="INTEGRASE CATALYTIC DOMAIN-CONTAINING PROTEIN"/>
    <property type="match status" value="1"/>
</dbReference>
<feature type="region of interest" description="Disordered" evidence="1">
    <location>
        <begin position="485"/>
        <end position="519"/>
    </location>
</feature>
<comment type="caution">
    <text evidence="3">The sequence shown here is derived from an EMBL/GenBank/DDBJ whole genome shotgun (WGS) entry which is preliminary data.</text>
</comment>
<evidence type="ECO:0000313" key="4">
    <source>
        <dbReference type="Proteomes" id="UP000807306"/>
    </source>
</evidence>
<dbReference type="InterPro" id="IPR058913">
    <property type="entry name" value="Integrase_dom_put"/>
</dbReference>
<feature type="compositionally biased region" description="Acidic residues" evidence="1">
    <location>
        <begin position="485"/>
        <end position="497"/>
    </location>
</feature>
<evidence type="ECO:0000313" key="3">
    <source>
        <dbReference type="EMBL" id="KAF9524133.1"/>
    </source>
</evidence>
<gene>
    <name evidence="3" type="ORF">CPB83DRAFT_898178</name>
</gene>